<proteinExistence type="predicted"/>
<accession>A0A6C0IYJ9</accession>
<protein>
    <submittedName>
        <fullName evidence="2">Uncharacterized protein</fullName>
    </submittedName>
</protein>
<dbReference type="Pfam" id="PF19068">
    <property type="entry name" value="DUF5764"/>
    <property type="match status" value="1"/>
</dbReference>
<feature type="region of interest" description="Disordered" evidence="1">
    <location>
        <begin position="329"/>
        <end position="356"/>
    </location>
</feature>
<sequence>MNILVEKKKEFTIRIINILSPLILEGITSIYNKAKETSTGDNVLKIFQSFLKRIPKWDNELILNEITRIKTSSKDYELLFDLIKATVKSNMHIIVYSPYKDSQPKINSDYYQNIDFNKFIHDIYIECAREIWNNPYLLYHNYPGIEIKRNQRDTIELIKKCIEESIRKTLPLKHVLDIYLGDDIIEQVPDNNFERTITEIDEKNLKNLLRKDLNINFEKQMSANSNFIANEPLNTLPINTLPINTLPINTLPINTLPIENKDNSKNNSRNNSKANSSASSKHKVSSSSSSSAKSKQSLLQVGGKESMNSPNVSNDLNSKILKILNNGDIQLSDNNTSDKKIEKNKTHKGGLSETSSENLITNTMDTNLQKLLKNDLGNSESEASVNFKPEKNKQGYQEVFSNSHNDTANTQEKNDEVNKNKFFNNYLQF</sequence>
<feature type="compositionally biased region" description="Low complexity" evidence="1">
    <location>
        <begin position="265"/>
        <end position="297"/>
    </location>
</feature>
<feature type="region of interest" description="Disordered" evidence="1">
    <location>
        <begin position="259"/>
        <end position="313"/>
    </location>
</feature>
<evidence type="ECO:0000313" key="2">
    <source>
        <dbReference type="EMBL" id="QHT96573.1"/>
    </source>
</evidence>
<reference evidence="2" key="1">
    <citation type="journal article" date="2020" name="Nature">
        <title>Giant virus diversity and host interactions through global metagenomics.</title>
        <authorList>
            <person name="Schulz F."/>
            <person name="Roux S."/>
            <person name="Paez-Espino D."/>
            <person name="Jungbluth S."/>
            <person name="Walsh D.A."/>
            <person name="Denef V.J."/>
            <person name="McMahon K.D."/>
            <person name="Konstantinidis K.T."/>
            <person name="Eloe-Fadrosh E.A."/>
            <person name="Kyrpides N.C."/>
            <person name="Woyke T."/>
        </authorList>
    </citation>
    <scope>NUCLEOTIDE SEQUENCE</scope>
    <source>
        <strain evidence="2">GVMAG-M-3300024302-11</strain>
    </source>
</reference>
<dbReference type="InterPro" id="IPR043913">
    <property type="entry name" value="DUF5764"/>
</dbReference>
<name>A0A6C0IYJ9_9ZZZZ</name>
<organism evidence="2">
    <name type="scientific">viral metagenome</name>
    <dbReference type="NCBI Taxonomy" id="1070528"/>
    <lineage>
        <taxon>unclassified sequences</taxon>
        <taxon>metagenomes</taxon>
        <taxon>organismal metagenomes</taxon>
    </lineage>
</organism>
<dbReference type="AlphaFoldDB" id="A0A6C0IYJ9"/>
<dbReference type="EMBL" id="MN740259">
    <property type="protein sequence ID" value="QHT96573.1"/>
    <property type="molecule type" value="Genomic_DNA"/>
</dbReference>
<evidence type="ECO:0000256" key="1">
    <source>
        <dbReference type="SAM" id="MobiDB-lite"/>
    </source>
</evidence>